<dbReference type="AlphaFoldDB" id="A0AAN9UI87"/>
<feature type="compositionally biased region" description="Basic and acidic residues" evidence="1">
    <location>
        <begin position="1"/>
        <end position="10"/>
    </location>
</feature>
<name>A0AAN9UI87_9PEZI</name>
<feature type="region of interest" description="Disordered" evidence="1">
    <location>
        <begin position="1"/>
        <end position="86"/>
    </location>
</feature>
<proteinExistence type="predicted"/>
<dbReference type="PANTHER" id="PTHR39474:SF1">
    <property type="entry name" value="FUNGAL SPECIFIC TRANSCRIPTION FACTOR"/>
    <property type="match status" value="1"/>
</dbReference>
<dbReference type="EMBL" id="JAJSPL020000005">
    <property type="protein sequence ID" value="KAK7746950.1"/>
    <property type="molecule type" value="Genomic_DNA"/>
</dbReference>
<evidence type="ECO:0000313" key="2">
    <source>
        <dbReference type="EMBL" id="KAK7746950.1"/>
    </source>
</evidence>
<accession>A0AAN9UI87</accession>
<protein>
    <submittedName>
        <fullName evidence="2">Uncharacterized protein</fullName>
    </submittedName>
</protein>
<evidence type="ECO:0000256" key="1">
    <source>
        <dbReference type="SAM" id="MobiDB-lite"/>
    </source>
</evidence>
<organism evidence="2 3">
    <name type="scientific">Cytospora paraplurivora</name>
    <dbReference type="NCBI Taxonomy" id="2898453"/>
    <lineage>
        <taxon>Eukaryota</taxon>
        <taxon>Fungi</taxon>
        <taxon>Dikarya</taxon>
        <taxon>Ascomycota</taxon>
        <taxon>Pezizomycotina</taxon>
        <taxon>Sordariomycetes</taxon>
        <taxon>Sordariomycetidae</taxon>
        <taxon>Diaporthales</taxon>
        <taxon>Cytosporaceae</taxon>
        <taxon>Cytospora</taxon>
    </lineage>
</organism>
<comment type="caution">
    <text evidence="2">The sequence shown here is derived from an EMBL/GenBank/DDBJ whole genome shotgun (WGS) entry which is preliminary data.</text>
</comment>
<dbReference type="Proteomes" id="UP001320245">
    <property type="component" value="Unassembled WGS sequence"/>
</dbReference>
<evidence type="ECO:0000313" key="3">
    <source>
        <dbReference type="Proteomes" id="UP001320245"/>
    </source>
</evidence>
<keyword evidence="3" id="KW-1185">Reference proteome</keyword>
<gene>
    <name evidence="2" type="ORF">SLS53_002138</name>
</gene>
<reference evidence="2 3" key="1">
    <citation type="journal article" date="2023" name="PLoS ONE">
        <title>Cytospora paraplurivora sp. nov. isolated from orchards with fruit tree decline syndrome in Ontario, Canada.</title>
        <authorList>
            <person name="Ilyukhin E."/>
            <person name="Nguyen H.D.T."/>
            <person name="Castle A.J."/>
            <person name="Ellouze W."/>
        </authorList>
    </citation>
    <scope>NUCLEOTIDE SEQUENCE [LARGE SCALE GENOMIC DNA]</scope>
    <source>
        <strain evidence="2 3">FDS-564</strain>
    </source>
</reference>
<feature type="compositionally biased region" description="Gly residues" evidence="1">
    <location>
        <begin position="38"/>
        <end position="58"/>
    </location>
</feature>
<dbReference type="PANTHER" id="PTHR39474">
    <property type="entry name" value="UNNAMED PRODUCT"/>
    <property type="match status" value="1"/>
</dbReference>
<sequence>MLQKQEHKNNSTDTGGSTGGSPQARPSPEAGGAAAAAGGEGGIDGIGNGGEVDLGAGAGAARALPAPGGGGGGDSGNNDDDGSAVQTLQVDGKPLVLDQLGPMVVHKDGTLSRIANWPEMTEIERRNTVRILVKRNQVRLGALREGLPKEGGEGETKASS</sequence>